<name>A0A2J7RQ78_9NEOP</name>
<gene>
    <name evidence="4" type="ORF">B7P43_G09567</name>
</gene>
<dbReference type="InterPro" id="IPR006140">
    <property type="entry name" value="D-isomer_DH_NAD-bd"/>
</dbReference>
<dbReference type="EMBL" id="NEVH01001345">
    <property type="protein sequence ID" value="PNF42997.1"/>
    <property type="molecule type" value="Genomic_DNA"/>
</dbReference>
<dbReference type="PANTHER" id="PTHR43333:SF1">
    <property type="entry name" value="D-ISOMER SPECIFIC 2-HYDROXYACID DEHYDROGENASE NAD-BINDING DOMAIN-CONTAINING PROTEIN"/>
    <property type="match status" value="1"/>
</dbReference>
<dbReference type="OrthoDB" id="298012at2759"/>
<protein>
    <recommendedName>
        <fullName evidence="3">D-isomer specific 2-hydroxyacid dehydrogenase NAD-binding domain-containing protein</fullName>
    </recommendedName>
</protein>
<dbReference type="STRING" id="105785.A0A2J7RQ78"/>
<dbReference type="PANTHER" id="PTHR43333">
    <property type="entry name" value="2-HACID_DH_C DOMAIN-CONTAINING PROTEIN"/>
    <property type="match status" value="1"/>
</dbReference>
<keyword evidence="5" id="KW-1185">Reference proteome</keyword>
<dbReference type="AlphaFoldDB" id="A0A2J7RQ78"/>
<accession>A0A2J7RQ78</accession>
<organism evidence="4 5">
    <name type="scientific">Cryptotermes secundus</name>
    <dbReference type="NCBI Taxonomy" id="105785"/>
    <lineage>
        <taxon>Eukaryota</taxon>
        <taxon>Metazoa</taxon>
        <taxon>Ecdysozoa</taxon>
        <taxon>Arthropoda</taxon>
        <taxon>Hexapoda</taxon>
        <taxon>Insecta</taxon>
        <taxon>Pterygota</taxon>
        <taxon>Neoptera</taxon>
        <taxon>Polyneoptera</taxon>
        <taxon>Dictyoptera</taxon>
        <taxon>Blattodea</taxon>
        <taxon>Blattoidea</taxon>
        <taxon>Termitoidae</taxon>
        <taxon>Kalotermitidae</taxon>
        <taxon>Cryptotermitinae</taxon>
        <taxon>Cryptotermes</taxon>
    </lineage>
</organism>
<dbReference type="Proteomes" id="UP000235965">
    <property type="component" value="Unassembled WGS sequence"/>
</dbReference>
<dbReference type="Gene3D" id="3.40.50.720">
    <property type="entry name" value="NAD(P)-binding Rossmann-like Domain"/>
    <property type="match status" value="2"/>
</dbReference>
<dbReference type="Pfam" id="PF13565">
    <property type="entry name" value="HTH_32"/>
    <property type="match status" value="1"/>
</dbReference>
<evidence type="ECO:0000313" key="4">
    <source>
        <dbReference type="EMBL" id="PNF42997.1"/>
    </source>
</evidence>
<dbReference type="SUPFAM" id="SSF51735">
    <property type="entry name" value="NAD(P)-binding Rossmann-fold domains"/>
    <property type="match status" value="1"/>
</dbReference>
<evidence type="ECO:0000313" key="5">
    <source>
        <dbReference type="Proteomes" id="UP000235965"/>
    </source>
</evidence>
<dbReference type="GO" id="GO:0016491">
    <property type="term" value="F:oxidoreductase activity"/>
    <property type="evidence" value="ECO:0007669"/>
    <property type="project" value="UniProtKB-KW"/>
</dbReference>
<dbReference type="Pfam" id="PF02826">
    <property type="entry name" value="2-Hacid_dh_C"/>
    <property type="match status" value="1"/>
</dbReference>
<evidence type="ECO:0000256" key="1">
    <source>
        <dbReference type="ARBA" id="ARBA00023002"/>
    </source>
</evidence>
<evidence type="ECO:0000259" key="3">
    <source>
        <dbReference type="Pfam" id="PF02826"/>
    </source>
</evidence>
<keyword evidence="2" id="KW-0520">NAD</keyword>
<evidence type="ECO:0000256" key="2">
    <source>
        <dbReference type="ARBA" id="ARBA00023027"/>
    </source>
</evidence>
<reference evidence="4 5" key="1">
    <citation type="submission" date="2017-12" db="EMBL/GenBank/DDBJ databases">
        <title>Hemimetabolous genomes reveal molecular basis of termite eusociality.</title>
        <authorList>
            <person name="Harrison M.C."/>
            <person name="Jongepier E."/>
            <person name="Robertson H.M."/>
            <person name="Arning N."/>
            <person name="Bitard-Feildel T."/>
            <person name="Chao H."/>
            <person name="Childers C.P."/>
            <person name="Dinh H."/>
            <person name="Doddapaneni H."/>
            <person name="Dugan S."/>
            <person name="Gowin J."/>
            <person name="Greiner C."/>
            <person name="Han Y."/>
            <person name="Hu H."/>
            <person name="Hughes D.S.T."/>
            <person name="Huylmans A.-K."/>
            <person name="Kemena C."/>
            <person name="Kremer L.P.M."/>
            <person name="Lee S.L."/>
            <person name="Lopez-Ezquerra A."/>
            <person name="Mallet L."/>
            <person name="Monroy-Kuhn J.M."/>
            <person name="Moser A."/>
            <person name="Murali S.C."/>
            <person name="Muzny D.M."/>
            <person name="Otani S."/>
            <person name="Piulachs M.-D."/>
            <person name="Poelchau M."/>
            <person name="Qu J."/>
            <person name="Schaub F."/>
            <person name="Wada-Katsumata A."/>
            <person name="Worley K.C."/>
            <person name="Xie Q."/>
            <person name="Ylla G."/>
            <person name="Poulsen M."/>
            <person name="Gibbs R.A."/>
            <person name="Schal C."/>
            <person name="Richards S."/>
            <person name="Belles X."/>
            <person name="Korb J."/>
            <person name="Bornberg-Bauer E."/>
        </authorList>
    </citation>
    <scope>NUCLEOTIDE SEQUENCE [LARGE SCALE GENOMIC DNA]</scope>
    <source>
        <tissue evidence="4">Whole body</tissue>
    </source>
</reference>
<dbReference type="InterPro" id="IPR036291">
    <property type="entry name" value="NAD(P)-bd_dom_sf"/>
</dbReference>
<comment type="caution">
    <text evidence="4">The sequence shown here is derived from an EMBL/GenBank/DDBJ whole genome shotgun (WGS) entry which is preliminary data.</text>
</comment>
<sequence length="318" mass="35821">MVSDIEVHMKHRCVIEFLTAEQIVPTDIHRCLLKVYGDNTVDVSTVIRWVVRFNSGESEVHDKPRRGRPCSAATPHNEQRLDQLIRTDRRITTRELCARLNIGCNALEKMLGKLDYSKPKPSFIITRFSNYFFGSAMGEYVVANIVNHERNLMAVYENQQSSLWKIDGKISNHRTIADLTIGILGAGTIGRDIAKLLKTLHACVWGLVCTVPSEDNKSPYIDEYRLHSDLPDLLHNCDYIISVLPSTPGTTGLLNEDMLKHCAQKQPVFINIGRGTVIKEKDLVNALSRGWLSAAILDVFETEPLPVSSVLWTMPQVK</sequence>
<dbReference type="GO" id="GO:0051287">
    <property type="term" value="F:NAD binding"/>
    <property type="evidence" value="ECO:0007669"/>
    <property type="project" value="InterPro"/>
</dbReference>
<proteinExistence type="predicted"/>
<keyword evidence="1" id="KW-0560">Oxidoreductase</keyword>
<dbReference type="InParanoid" id="A0A2J7RQ78"/>
<feature type="domain" description="D-isomer specific 2-hydroxyacid dehydrogenase NAD-binding" evidence="3">
    <location>
        <begin position="143"/>
        <end position="317"/>
    </location>
</feature>